<evidence type="ECO:0000313" key="2">
    <source>
        <dbReference type="EMBL" id="CZT42852.1"/>
    </source>
</evidence>
<accession>A0A1E1M172</accession>
<evidence type="ECO:0000256" key="1">
    <source>
        <dbReference type="SAM" id="MobiDB-lite"/>
    </source>
</evidence>
<dbReference type="CDD" id="cd18186">
    <property type="entry name" value="BTB_POZ_ZBTB_KLHL-like"/>
    <property type="match status" value="1"/>
</dbReference>
<dbReference type="Proteomes" id="UP000177625">
    <property type="component" value="Unassembled WGS sequence"/>
</dbReference>
<evidence type="ECO:0000313" key="3">
    <source>
        <dbReference type="Proteomes" id="UP000177625"/>
    </source>
</evidence>
<feature type="region of interest" description="Disordered" evidence="1">
    <location>
        <begin position="42"/>
        <end position="70"/>
    </location>
</feature>
<dbReference type="InterPro" id="IPR011333">
    <property type="entry name" value="SKP1/BTB/POZ_sf"/>
</dbReference>
<gene>
    <name evidence="2" type="ORF">RSE6_02804</name>
</gene>
<name>A0A1E1M172_RHYSE</name>
<dbReference type="AlphaFoldDB" id="A0A1E1M172"/>
<dbReference type="Gene3D" id="3.30.710.10">
    <property type="entry name" value="Potassium Channel Kv1.1, Chain A"/>
    <property type="match status" value="1"/>
</dbReference>
<evidence type="ECO:0008006" key="4">
    <source>
        <dbReference type="Google" id="ProtNLM"/>
    </source>
</evidence>
<sequence length="264" mass="30220">MRYGKTFDCVLLRCLASDAQGEEILEVSRQIMKMTEARDCAENSEFSTLSSPTTSDSKRPLPRSKSKLKPNFSNPKTFVTLIAGKGSDTAEFIVHKEFACHYCQVLESAFNSILIEGQTQIYRFPEISGSVIQKLVQWFYSQDIVIRSLEEQVYKNSETRALIELWVLAAKLILRPLQNLVLRKLDLIRAYFAYENKAKGSLLRLFLVHRAAGMTRSYIDENPQQFPREMLVEMVVAMGNEHDLGDNHFGRESKWAQYEVSDSS</sequence>
<proteinExistence type="predicted"/>
<dbReference type="EMBL" id="FJVC01000104">
    <property type="protein sequence ID" value="CZT42852.1"/>
    <property type="molecule type" value="Genomic_DNA"/>
</dbReference>
<reference evidence="3" key="1">
    <citation type="submission" date="2016-03" db="EMBL/GenBank/DDBJ databases">
        <authorList>
            <person name="Guldener U."/>
        </authorList>
    </citation>
    <scope>NUCLEOTIDE SEQUENCE [LARGE SCALE GENOMIC DNA]</scope>
</reference>
<protein>
    <recommendedName>
        <fullName evidence="4">BTB domain-containing protein</fullName>
    </recommendedName>
</protein>
<dbReference type="SUPFAM" id="SSF54695">
    <property type="entry name" value="POZ domain"/>
    <property type="match status" value="1"/>
</dbReference>
<keyword evidence="3" id="KW-1185">Reference proteome</keyword>
<organism evidence="2 3">
    <name type="scientific">Rhynchosporium secalis</name>
    <name type="common">Barley scald fungus</name>
    <dbReference type="NCBI Taxonomy" id="38038"/>
    <lineage>
        <taxon>Eukaryota</taxon>
        <taxon>Fungi</taxon>
        <taxon>Dikarya</taxon>
        <taxon>Ascomycota</taxon>
        <taxon>Pezizomycotina</taxon>
        <taxon>Leotiomycetes</taxon>
        <taxon>Helotiales</taxon>
        <taxon>Ploettnerulaceae</taxon>
        <taxon>Rhynchosporium</taxon>
    </lineage>
</organism>
<feature type="compositionally biased region" description="Polar residues" evidence="1">
    <location>
        <begin position="44"/>
        <end position="55"/>
    </location>
</feature>